<name>A0ABR2ZWN5_9AGAR</name>
<reference evidence="2 3" key="1">
    <citation type="submission" date="2024-05" db="EMBL/GenBank/DDBJ databases">
        <title>A draft genome resource for the thread blight pathogen Marasmius tenuissimus strain MS-2.</title>
        <authorList>
            <person name="Yulfo-Soto G.E."/>
            <person name="Baruah I.K."/>
            <person name="Amoako-Attah I."/>
            <person name="Bukari Y."/>
            <person name="Meinhardt L.W."/>
            <person name="Bailey B.A."/>
            <person name="Cohen S.P."/>
        </authorList>
    </citation>
    <scope>NUCLEOTIDE SEQUENCE [LARGE SCALE GENOMIC DNA]</scope>
    <source>
        <strain evidence="2 3">MS-2</strain>
    </source>
</reference>
<dbReference type="PANTHER" id="PTHR22893:SF91">
    <property type="entry name" value="NADPH DEHYDROGENASE 2-RELATED"/>
    <property type="match status" value="1"/>
</dbReference>
<comment type="caution">
    <text evidence="2">The sequence shown here is derived from an EMBL/GenBank/DDBJ whole genome shotgun (WGS) entry which is preliminary data.</text>
</comment>
<sequence>MTSKLFQPITIGDIKLSHRVVLAPCTRLRVDANHVPHIALVKEYYSQRASEPGTLLITEATLVHPRAGGQGNVPGIWSDDQTKAWKEIVSAVHAKGSFIYLQLWALGRAAHPERLQGEVPPYPYVSASDIPMSGRPMTPRPLTVEEIEEYVQFFAEAAVNAVQKAGFDGVEVHGANGYLMEQFLKEASNKRTDSYGGSAENRARFALEVVDAVVKAVGPRKTGLRLSPWNTYQDTGDQDPVPTYSYLVKELKRTHPNLAYLHVADGPVDNGVGSLHSHEFIREIWTKGPGGNEAENGRRLISAGNFNLDTGAEIADTKGDLVAYGRRFLANPDLPYRLRQNISLNPHDAPTFYVAGSLDPKGYTDYPFASRRSVNFTTHL</sequence>
<dbReference type="EMBL" id="JBBXMP010000039">
    <property type="protein sequence ID" value="KAL0066107.1"/>
    <property type="molecule type" value="Genomic_DNA"/>
</dbReference>
<dbReference type="InterPro" id="IPR001155">
    <property type="entry name" value="OxRdtase_FMN_N"/>
</dbReference>
<dbReference type="Pfam" id="PF00724">
    <property type="entry name" value="Oxidored_FMN"/>
    <property type="match status" value="1"/>
</dbReference>
<evidence type="ECO:0000259" key="1">
    <source>
        <dbReference type="Pfam" id="PF00724"/>
    </source>
</evidence>
<evidence type="ECO:0000313" key="3">
    <source>
        <dbReference type="Proteomes" id="UP001437256"/>
    </source>
</evidence>
<dbReference type="SUPFAM" id="SSF51395">
    <property type="entry name" value="FMN-linked oxidoreductases"/>
    <property type="match status" value="1"/>
</dbReference>
<dbReference type="Proteomes" id="UP001437256">
    <property type="component" value="Unassembled WGS sequence"/>
</dbReference>
<dbReference type="CDD" id="cd02933">
    <property type="entry name" value="OYE_like_FMN"/>
    <property type="match status" value="1"/>
</dbReference>
<accession>A0ABR2ZWN5</accession>
<proteinExistence type="predicted"/>
<dbReference type="InterPro" id="IPR045247">
    <property type="entry name" value="Oye-like"/>
</dbReference>
<keyword evidence="3" id="KW-1185">Reference proteome</keyword>
<feature type="domain" description="NADH:flavin oxidoreductase/NADH oxidase N-terminal" evidence="1">
    <location>
        <begin position="4"/>
        <end position="345"/>
    </location>
</feature>
<dbReference type="Gene3D" id="3.20.20.70">
    <property type="entry name" value="Aldolase class I"/>
    <property type="match status" value="1"/>
</dbReference>
<organism evidence="2 3">
    <name type="scientific">Marasmius tenuissimus</name>
    <dbReference type="NCBI Taxonomy" id="585030"/>
    <lineage>
        <taxon>Eukaryota</taxon>
        <taxon>Fungi</taxon>
        <taxon>Dikarya</taxon>
        <taxon>Basidiomycota</taxon>
        <taxon>Agaricomycotina</taxon>
        <taxon>Agaricomycetes</taxon>
        <taxon>Agaricomycetidae</taxon>
        <taxon>Agaricales</taxon>
        <taxon>Marasmiineae</taxon>
        <taxon>Marasmiaceae</taxon>
        <taxon>Marasmius</taxon>
    </lineage>
</organism>
<protein>
    <recommendedName>
        <fullName evidence="1">NADH:flavin oxidoreductase/NADH oxidase N-terminal domain-containing protein</fullName>
    </recommendedName>
</protein>
<dbReference type="InterPro" id="IPR013785">
    <property type="entry name" value="Aldolase_TIM"/>
</dbReference>
<dbReference type="PANTHER" id="PTHR22893">
    <property type="entry name" value="NADH OXIDOREDUCTASE-RELATED"/>
    <property type="match status" value="1"/>
</dbReference>
<gene>
    <name evidence="2" type="ORF">AAF712_006939</name>
</gene>
<evidence type="ECO:0000313" key="2">
    <source>
        <dbReference type="EMBL" id="KAL0066107.1"/>
    </source>
</evidence>